<name>A0A835PQL8_VANPL</name>
<dbReference type="EMBL" id="JADCNL010000013">
    <property type="protein sequence ID" value="KAG0454627.1"/>
    <property type="molecule type" value="Genomic_DNA"/>
</dbReference>
<dbReference type="AlphaFoldDB" id="A0A835PQL8"/>
<dbReference type="EMBL" id="JADCNM010000013">
    <property type="protein sequence ID" value="KAG0455822.1"/>
    <property type="molecule type" value="Genomic_DNA"/>
</dbReference>
<sequence length="91" mass="10439">MGKQTEESAPRQRVRWRMQGNERIEPQQRLLLPQRRVAARHATEEEEGGIKVIERTEIGVTVAGRRETIAARSGEHALSLVEIPDDSRERQ</sequence>
<feature type="region of interest" description="Disordered" evidence="1">
    <location>
        <begin position="1"/>
        <end position="20"/>
    </location>
</feature>
<evidence type="ECO:0000313" key="3">
    <source>
        <dbReference type="EMBL" id="KAG0455822.1"/>
    </source>
</evidence>
<comment type="caution">
    <text evidence="3">The sequence shown here is derived from an EMBL/GenBank/DDBJ whole genome shotgun (WGS) entry which is preliminary data.</text>
</comment>
<accession>A0A835PQL8</accession>
<evidence type="ECO:0000313" key="5">
    <source>
        <dbReference type="Proteomes" id="UP000639772"/>
    </source>
</evidence>
<evidence type="ECO:0000256" key="1">
    <source>
        <dbReference type="SAM" id="MobiDB-lite"/>
    </source>
</evidence>
<evidence type="ECO:0000313" key="4">
    <source>
        <dbReference type="Proteomes" id="UP000636800"/>
    </source>
</evidence>
<organism evidence="3 5">
    <name type="scientific">Vanilla planifolia</name>
    <name type="common">Vanilla</name>
    <dbReference type="NCBI Taxonomy" id="51239"/>
    <lineage>
        <taxon>Eukaryota</taxon>
        <taxon>Viridiplantae</taxon>
        <taxon>Streptophyta</taxon>
        <taxon>Embryophyta</taxon>
        <taxon>Tracheophyta</taxon>
        <taxon>Spermatophyta</taxon>
        <taxon>Magnoliopsida</taxon>
        <taxon>Liliopsida</taxon>
        <taxon>Asparagales</taxon>
        <taxon>Orchidaceae</taxon>
        <taxon>Vanilloideae</taxon>
        <taxon>Vanilleae</taxon>
        <taxon>Vanilla</taxon>
    </lineage>
</organism>
<keyword evidence="4" id="KW-1185">Reference proteome</keyword>
<proteinExistence type="predicted"/>
<protein>
    <submittedName>
        <fullName evidence="3">Uncharacterized protein</fullName>
    </submittedName>
</protein>
<gene>
    <name evidence="3" type="ORF">HPP92_023610</name>
    <name evidence="2" type="ORF">HPP92_023919</name>
</gene>
<dbReference type="Proteomes" id="UP000636800">
    <property type="component" value="Chromosome 13"/>
</dbReference>
<dbReference type="Proteomes" id="UP000639772">
    <property type="component" value="Chromosome 13"/>
</dbReference>
<evidence type="ECO:0000313" key="2">
    <source>
        <dbReference type="EMBL" id="KAG0454627.1"/>
    </source>
</evidence>
<feature type="compositionally biased region" description="Basic and acidic residues" evidence="1">
    <location>
        <begin position="1"/>
        <end position="10"/>
    </location>
</feature>
<reference evidence="4 5" key="1">
    <citation type="journal article" date="2020" name="Nat. Food">
        <title>A phased Vanilla planifolia genome enables genetic improvement of flavour and production.</title>
        <authorList>
            <person name="Hasing T."/>
            <person name="Tang H."/>
            <person name="Brym M."/>
            <person name="Khazi F."/>
            <person name="Huang T."/>
            <person name="Chambers A.H."/>
        </authorList>
    </citation>
    <scope>NUCLEOTIDE SEQUENCE [LARGE SCALE GENOMIC DNA]</scope>
    <source>
        <tissue evidence="3">Leaf</tissue>
    </source>
</reference>